<accession>A0A2P5HHU7</accession>
<gene>
    <name evidence="3" type="ORF">DHEL01_v211776</name>
</gene>
<reference evidence="3" key="1">
    <citation type="submission" date="2017-09" db="EMBL/GenBank/DDBJ databases">
        <title>Polyketide synthases of a Diaporthe helianthi virulent isolate.</title>
        <authorList>
            <person name="Baroncelli R."/>
        </authorList>
    </citation>
    <scope>NUCLEOTIDE SEQUENCE [LARGE SCALE GENOMIC DNA]</scope>
    <source>
        <strain evidence="3">7/96</strain>
    </source>
</reference>
<dbReference type="PANTHER" id="PTHR33112:SF10">
    <property type="entry name" value="TOL"/>
    <property type="match status" value="1"/>
</dbReference>
<dbReference type="Pfam" id="PF06985">
    <property type="entry name" value="HET"/>
    <property type="match status" value="1"/>
</dbReference>
<proteinExistence type="predicted"/>
<evidence type="ECO:0000313" key="4">
    <source>
        <dbReference type="Proteomes" id="UP000094444"/>
    </source>
</evidence>
<dbReference type="AlphaFoldDB" id="A0A2P5HHU7"/>
<dbReference type="PANTHER" id="PTHR33112">
    <property type="entry name" value="DOMAIN PROTEIN, PUTATIVE-RELATED"/>
    <property type="match status" value="1"/>
</dbReference>
<evidence type="ECO:0000256" key="1">
    <source>
        <dbReference type="SAM" id="MobiDB-lite"/>
    </source>
</evidence>
<dbReference type="STRING" id="158607.A0A2P5HHU7"/>
<feature type="region of interest" description="Disordered" evidence="1">
    <location>
        <begin position="1"/>
        <end position="34"/>
    </location>
</feature>
<feature type="compositionally biased region" description="Basic and acidic residues" evidence="1">
    <location>
        <begin position="1"/>
        <end position="12"/>
    </location>
</feature>
<dbReference type="InterPro" id="IPR010730">
    <property type="entry name" value="HET"/>
</dbReference>
<dbReference type="Proteomes" id="UP000094444">
    <property type="component" value="Unassembled WGS sequence"/>
</dbReference>
<sequence length="489" mass="54607">MSDYENHDHGIEDDTASQSVTDQDEDADSEAKAPLTDEMRRVRLKSFADFHDGFVLLFYLLKSDAIYAIHESCSDSLFHHMAFFPADSLSLGPKFLEMYGKIGDKHGSSTLLVPSVLVPPHVSTLETGLSKPPNPLPQVFQDAMYVSIEIGINYIWIDSLCIIQDSNEDWTYEAKRMGDVYQYAACNIAAAGCKDSSSLGLFGERQALPQLHPPAFADCILQTKTGAKRFHGLYVRGDFHAFRNDVVGNILNTRAWVAQERALSPGILHFTPEMIWWECSGLIANEALIMGHPVDVDTKLQTCTIRQLAKESDPREVYRVWRNFISQYAGKELSHEKDRFPAAAGIARVLREFIDDNFIAGFWEGDLIRCLLMGPTGGRIEDIPSTPRAPSWSWASLRTAYTSSGPQSAQHFDTTIRPLGGISIRVLSDIPTFKSDLDSTSLESSDVRGLEITAPMRKLPADRFKHNECVYGDPCVLKRGATTRFESQE</sequence>
<comment type="caution">
    <text evidence="3">The sequence shown here is derived from an EMBL/GenBank/DDBJ whole genome shotgun (WGS) entry which is preliminary data.</text>
</comment>
<name>A0A2P5HHU7_DIAHE</name>
<evidence type="ECO:0000259" key="2">
    <source>
        <dbReference type="Pfam" id="PF06985"/>
    </source>
</evidence>
<dbReference type="OrthoDB" id="5362512at2759"/>
<protein>
    <recommendedName>
        <fullName evidence="2">Heterokaryon incompatibility domain-containing protein</fullName>
    </recommendedName>
</protein>
<dbReference type="EMBL" id="MAVT02001970">
    <property type="protein sequence ID" value="POS69831.1"/>
    <property type="molecule type" value="Genomic_DNA"/>
</dbReference>
<dbReference type="InParanoid" id="A0A2P5HHU7"/>
<keyword evidence="4" id="KW-1185">Reference proteome</keyword>
<evidence type="ECO:0000313" key="3">
    <source>
        <dbReference type="EMBL" id="POS69831.1"/>
    </source>
</evidence>
<organism evidence="3 4">
    <name type="scientific">Diaporthe helianthi</name>
    <dbReference type="NCBI Taxonomy" id="158607"/>
    <lineage>
        <taxon>Eukaryota</taxon>
        <taxon>Fungi</taxon>
        <taxon>Dikarya</taxon>
        <taxon>Ascomycota</taxon>
        <taxon>Pezizomycotina</taxon>
        <taxon>Sordariomycetes</taxon>
        <taxon>Sordariomycetidae</taxon>
        <taxon>Diaporthales</taxon>
        <taxon>Diaporthaceae</taxon>
        <taxon>Diaporthe</taxon>
    </lineage>
</organism>
<feature type="domain" description="Heterokaryon incompatibility" evidence="2">
    <location>
        <begin position="131"/>
        <end position="260"/>
    </location>
</feature>